<keyword evidence="16" id="KW-1185">Reference proteome</keyword>
<evidence type="ECO:0000256" key="3">
    <source>
        <dbReference type="ARBA" id="ARBA00022448"/>
    </source>
</evidence>
<dbReference type="InterPro" id="IPR000990">
    <property type="entry name" value="Innexin"/>
</dbReference>
<evidence type="ECO:0000313" key="14">
    <source>
        <dbReference type="EMBL" id="CAD5233574.1"/>
    </source>
</evidence>
<gene>
    <name evidence="12" type="primary">inx</name>
    <name evidence="14" type="ORF">BXYJ_LOCUS13665</name>
</gene>
<organism evidence="15 17">
    <name type="scientific">Bursaphelenchus xylophilus</name>
    <name type="common">Pinewood nematode worm</name>
    <name type="synonym">Aphelenchoides xylophilus</name>
    <dbReference type="NCBI Taxonomy" id="6326"/>
    <lineage>
        <taxon>Eukaryota</taxon>
        <taxon>Metazoa</taxon>
        <taxon>Ecdysozoa</taxon>
        <taxon>Nematoda</taxon>
        <taxon>Chromadorea</taxon>
        <taxon>Rhabditida</taxon>
        <taxon>Tylenchina</taxon>
        <taxon>Tylenchomorpha</taxon>
        <taxon>Aphelenchoidea</taxon>
        <taxon>Aphelenchoididae</taxon>
        <taxon>Bursaphelenchus</taxon>
    </lineage>
</organism>
<keyword evidence="10 12" id="KW-0472">Membrane</keyword>
<reference evidence="17" key="1">
    <citation type="submission" date="2016-11" db="UniProtKB">
        <authorList>
            <consortium name="WormBaseParasite"/>
        </authorList>
    </citation>
    <scope>IDENTIFICATION</scope>
</reference>
<dbReference type="GO" id="GO:0005243">
    <property type="term" value="F:gap junction channel activity"/>
    <property type="evidence" value="ECO:0007669"/>
    <property type="project" value="TreeGrafter"/>
</dbReference>
<evidence type="ECO:0000256" key="9">
    <source>
        <dbReference type="ARBA" id="ARBA00023065"/>
    </source>
</evidence>
<comment type="similarity">
    <text evidence="12">Belongs to the pannexin family.</text>
</comment>
<dbReference type="PANTHER" id="PTHR11893">
    <property type="entry name" value="INNEXIN"/>
    <property type="match status" value="1"/>
</dbReference>
<keyword evidence="9 12" id="KW-0406">Ion transport</keyword>
<reference evidence="14" key="2">
    <citation type="submission" date="2020-09" db="EMBL/GenBank/DDBJ databases">
        <authorList>
            <person name="Kikuchi T."/>
        </authorList>
    </citation>
    <scope>NUCLEOTIDE SEQUENCE</scope>
    <source>
        <strain evidence="14">Ka4C1</strain>
    </source>
</reference>
<dbReference type="GO" id="GO:0005886">
    <property type="term" value="C:plasma membrane"/>
    <property type="evidence" value="ECO:0007669"/>
    <property type="project" value="UniProtKB-SubCell"/>
</dbReference>
<feature type="transmembrane region" description="Helical" evidence="12">
    <location>
        <begin position="184"/>
        <end position="209"/>
    </location>
</feature>
<feature type="region of interest" description="Disordered" evidence="13">
    <location>
        <begin position="432"/>
        <end position="470"/>
    </location>
</feature>
<proteinExistence type="inferred from homology"/>
<dbReference type="Proteomes" id="UP000095284">
    <property type="component" value="Unplaced"/>
</dbReference>
<evidence type="ECO:0000256" key="6">
    <source>
        <dbReference type="ARBA" id="ARBA00022868"/>
    </source>
</evidence>
<dbReference type="eggNOG" id="ENOG502S565">
    <property type="taxonomic scope" value="Eukaryota"/>
</dbReference>
<keyword evidence="8 12" id="KW-1133">Transmembrane helix</keyword>
<evidence type="ECO:0000256" key="10">
    <source>
        <dbReference type="ARBA" id="ARBA00023136"/>
    </source>
</evidence>
<keyword evidence="11 12" id="KW-0407">Ion channel</keyword>
<keyword evidence="5 12" id="KW-0812">Transmembrane</keyword>
<feature type="transmembrane region" description="Helical" evidence="12">
    <location>
        <begin position="272"/>
        <end position="294"/>
    </location>
</feature>
<dbReference type="OrthoDB" id="5867527at2759"/>
<keyword evidence="7" id="KW-0965">Cell junction</keyword>
<evidence type="ECO:0000256" key="5">
    <source>
        <dbReference type="ARBA" id="ARBA00022692"/>
    </source>
</evidence>
<dbReference type="EMBL" id="CAJFCV020000006">
    <property type="protein sequence ID" value="CAG9128855.1"/>
    <property type="molecule type" value="Genomic_DNA"/>
</dbReference>
<feature type="compositionally biased region" description="Polar residues" evidence="13">
    <location>
        <begin position="443"/>
        <end position="470"/>
    </location>
</feature>
<dbReference type="Pfam" id="PF00876">
    <property type="entry name" value="Innexin"/>
    <property type="match status" value="1"/>
</dbReference>
<dbReference type="EMBL" id="CAJFDI010000006">
    <property type="protein sequence ID" value="CAD5233574.1"/>
    <property type="molecule type" value="Genomic_DNA"/>
</dbReference>
<dbReference type="Proteomes" id="UP000659654">
    <property type="component" value="Unassembled WGS sequence"/>
</dbReference>
<evidence type="ECO:0000313" key="17">
    <source>
        <dbReference type="WBParaSite" id="BXY_0084000.1"/>
    </source>
</evidence>
<evidence type="ECO:0000256" key="4">
    <source>
        <dbReference type="ARBA" id="ARBA00022475"/>
    </source>
</evidence>
<sequence>MLGIPFVNTYIKNVKVQPVADSVDWLNYYVSALLLICCSLAISAKQYFGSPIQCWVPMEFKGGWEKYAEDYCFIANSYYVPMDDEIPKDLEARQDQITYYRWVPIVLALQSILFWLPNYLWNNIHKQTAIHPRALVDDARQIVILTGQDREREIDNLARYIADALSAFAPANKGKLARSGFNAAILYLLMKFLYVVNAVGQLVMLNYFLGGEYFSWGFETMKDVIRGEEWKESEVFPRVIMCDFSIRRLANIQRHSVQCVIMMNMINEKLYFFLYWWLLFVAIVTAVNFFYYLFTMLFPSCRVRFIRSNINLNDLANMGLGRGDIERFVVDFLHCDGVLVLHFIRRHIGGRITYDLMNQLVRIFWHEAGSQTPSKASDRSHEPLLRGSAYRRNIAGDYKPSMYSPAHLYPNPHGLKTAPKLDEKNQTIDFIDEGTLPLRDLENTTPVRSPNQNQYSSSPAPVTKSSMSSV</sequence>
<evidence type="ECO:0000256" key="7">
    <source>
        <dbReference type="ARBA" id="ARBA00022949"/>
    </source>
</evidence>
<evidence type="ECO:0000256" key="2">
    <source>
        <dbReference type="ARBA" id="ARBA00004651"/>
    </source>
</evidence>
<dbReference type="PROSITE" id="PS51013">
    <property type="entry name" value="PANNEXIN"/>
    <property type="match status" value="1"/>
</dbReference>
<dbReference type="Proteomes" id="UP000582659">
    <property type="component" value="Unassembled WGS sequence"/>
</dbReference>
<dbReference type="GO" id="GO:0034220">
    <property type="term" value="P:monoatomic ion transmembrane transport"/>
    <property type="evidence" value="ECO:0007669"/>
    <property type="project" value="UniProtKB-KW"/>
</dbReference>
<feature type="transmembrane region" description="Helical" evidence="12">
    <location>
        <begin position="25"/>
        <end position="44"/>
    </location>
</feature>
<evidence type="ECO:0000256" key="13">
    <source>
        <dbReference type="SAM" id="MobiDB-lite"/>
    </source>
</evidence>
<evidence type="ECO:0000313" key="16">
    <source>
        <dbReference type="Proteomes" id="UP000659654"/>
    </source>
</evidence>
<keyword evidence="4" id="KW-1003">Cell membrane</keyword>
<comment type="function">
    <text evidence="12">Structural component of the gap junctions.</text>
</comment>
<accession>A0A1I7RJF8</accession>
<dbReference type="WBParaSite" id="BXY_0084000.1">
    <property type="protein sequence ID" value="BXY_0084000.1"/>
    <property type="gene ID" value="BXY_0084000"/>
</dbReference>
<evidence type="ECO:0000256" key="12">
    <source>
        <dbReference type="RuleBase" id="RU010713"/>
    </source>
</evidence>
<dbReference type="GO" id="GO:0005921">
    <property type="term" value="C:gap junction"/>
    <property type="evidence" value="ECO:0007669"/>
    <property type="project" value="UniProtKB-SubCell"/>
</dbReference>
<dbReference type="AlphaFoldDB" id="A0A1I7RJF8"/>
<protein>
    <recommendedName>
        <fullName evidence="12">Innexin</fullName>
    </recommendedName>
</protein>
<evidence type="ECO:0000256" key="8">
    <source>
        <dbReference type="ARBA" id="ARBA00022989"/>
    </source>
</evidence>
<dbReference type="PRINTS" id="PR01262">
    <property type="entry name" value="INNEXIN"/>
</dbReference>
<keyword evidence="3 12" id="KW-0813">Transport</keyword>
<feature type="transmembrane region" description="Helical" evidence="12">
    <location>
        <begin position="98"/>
        <end position="116"/>
    </location>
</feature>
<evidence type="ECO:0000313" key="15">
    <source>
        <dbReference type="Proteomes" id="UP000095284"/>
    </source>
</evidence>
<evidence type="ECO:0000256" key="1">
    <source>
        <dbReference type="ARBA" id="ARBA00004610"/>
    </source>
</evidence>
<name>A0A1I7RJF8_BURXY</name>
<dbReference type="SMR" id="A0A1I7RJF8"/>
<keyword evidence="6" id="KW-0303">Gap junction</keyword>
<comment type="subcellular location">
    <subcellularLocation>
        <location evidence="1">Cell junction</location>
        <location evidence="1">Gap junction</location>
    </subcellularLocation>
    <subcellularLocation>
        <location evidence="2 12">Cell membrane</location>
        <topology evidence="2 12">Multi-pass membrane protein</topology>
    </subcellularLocation>
</comment>
<evidence type="ECO:0000256" key="11">
    <source>
        <dbReference type="ARBA" id="ARBA00023303"/>
    </source>
</evidence>
<dbReference type="PANTHER" id="PTHR11893:SF20">
    <property type="entry name" value="INNEXIN-3"/>
    <property type="match status" value="1"/>
</dbReference>